<dbReference type="PROSITE" id="PS51677">
    <property type="entry name" value="NODB"/>
    <property type="match status" value="1"/>
</dbReference>
<protein>
    <submittedName>
        <fullName evidence="3">Polysaccharide deacetylase</fullName>
    </submittedName>
</protein>
<feature type="domain" description="NodB homology" evidence="2">
    <location>
        <begin position="93"/>
        <end position="298"/>
    </location>
</feature>
<dbReference type="GO" id="GO:0005975">
    <property type="term" value="P:carbohydrate metabolic process"/>
    <property type="evidence" value="ECO:0007669"/>
    <property type="project" value="InterPro"/>
</dbReference>
<dbReference type="OrthoDB" id="276604at2"/>
<dbReference type="Proteomes" id="UP000239936">
    <property type="component" value="Unassembled WGS sequence"/>
</dbReference>
<evidence type="ECO:0000259" key="2">
    <source>
        <dbReference type="PROSITE" id="PS51677"/>
    </source>
</evidence>
<dbReference type="InterPro" id="IPR011330">
    <property type="entry name" value="Glyco_hydro/deAcase_b/a-brl"/>
</dbReference>
<accession>A0A2S7XR40</accession>
<dbReference type="GO" id="GO:0016810">
    <property type="term" value="F:hydrolase activity, acting on carbon-nitrogen (but not peptide) bonds"/>
    <property type="evidence" value="ECO:0007669"/>
    <property type="project" value="InterPro"/>
</dbReference>
<proteinExistence type="predicted"/>
<dbReference type="Pfam" id="PF01522">
    <property type="entry name" value="Polysacc_deac_1"/>
    <property type="match status" value="1"/>
</dbReference>
<dbReference type="PANTHER" id="PTHR10587">
    <property type="entry name" value="GLYCOSYL TRANSFERASE-RELATED"/>
    <property type="match status" value="1"/>
</dbReference>
<gene>
    <name evidence="3" type="ORF">CXB77_10260</name>
</gene>
<dbReference type="EMBL" id="PPGH01000035">
    <property type="protein sequence ID" value="PQJ96175.1"/>
    <property type="molecule type" value="Genomic_DNA"/>
</dbReference>
<organism evidence="3 4">
    <name type="scientific">Chromatium okenii</name>
    <dbReference type="NCBI Taxonomy" id="61644"/>
    <lineage>
        <taxon>Bacteria</taxon>
        <taxon>Pseudomonadati</taxon>
        <taxon>Pseudomonadota</taxon>
        <taxon>Gammaproteobacteria</taxon>
        <taxon>Chromatiales</taxon>
        <taxon>Chromatiaceae</taxon>
        <taxon>Chromatium</taxon>
    </lineage>
</organism>
<keyword evidence="4" id="KW-1185">Reference proteome</keyword>
<keyword evidence="1" id="KW-0732">Signal</keyword>
<evidence type="ECO:0000313" key="3">
    <source>
        <dbReference type="EMBL" id="PQJ96175.1"/>
    </source>
</evidence>
<dbReference type="SUPFAM" id="SSF88713">
    <property type="entry name" value="Glycoside hydrolase/deacetylase"/>
    <property type="match status" value="1"/>
</dbReference>
<comment type="caution">
    <text evidence="3">The sequence shown here is derived from an EMBL/GenBank/DDBJ whole genome shotgun (WGS) entry which is preliminary data.</text>
</comment>
<dbReference type="PANTHER" id="PTHR10587:SF134">
    <property type="entry name" value="SECRETED PROTEIN"/>
    <property type="match status" value="1"/>
</dbReference>
<name>A0A2S7XR40_9GAMM</name>
<feature type="signal peptide" evidence="1">
    <location>
        <begin position="1"/>
        <end position="28"/>
    </location>
</feature>
<dbReference type="InterPro" id="IPR002509">
    <property type="entry name" value="NODB_dom"/>
</dbReference>
<dbReference type="InterPro" id="IPR050248">
    <property type="entry name" value="Polysacc_deacetylase_ArnD"/>
</dbReference>
<sequence length="335" mass="37697">MYIIKRSFTMQRIIALLLLFSIASVAPAQETALLNRCWSPEQLHSTPKERIIRKHQPINNNPPEQLLYHQPRQPLAPNFAQSIRAVTPANREKLIALTFDLCEQAGEVAGYDGAIVDLLRAENVHATFYAGGQWMRSHPERTMQLMADPRFEIGNHAWTHGNLRVLRGQEIDEQIEWTQAQYELLRNQLLARACATELPENVAAMIPKSPATFRFPYGTCDAIALKQVAQAGLFPIQWNIVTGDPSKGQTAKQIVTAVLNQLRPGSIVVAHANGRGWHTYEAMKILIPELNKRGYHFVTVSQLLNSGEIITAESCYENHPNDNLSYDKLFGRGTQ</sequence>
<feature type="chain" id="PRO_5015560413" evidence="1">
    <location>
        <begin position="29"/>
        <end position="335"/>
    </location>
</feature>
<evidence type="ECO:0000313" key="4">
    <source>
        <dbReference type="Proteomes" id="UP000239936"/>
    </source>
</evidence>
<dbReference type="AlphaFoldDB" id="A0A2S7XR40"/>
<dbReference type="Gene3D" id="3.20.20.370">
    <property type="entry name" value="Glycoside hydrolase/deacetylase"/>
    <property type="match status" value="1"/>
</dbReference>
<reference evidence="3 4" key="1">
    <citation type="submission" date="2018-01" db="EMBL/GenBank/DDBJ databases">
        <title>The complete genome sequence of Chromatium okenii LaCa, a purple sulfur bacterium with a turbulent life.</title>
        <authorList>
            <person name="Luedin S.M."/>
            <person name="Liechti N."/>
            <person name="Storelli N."/>
            <person name="Danza F."/>
            <person name="Wittwer M."/>
            <person name="Pothier J.F."/>
            <person name="Tonolla M.A."/>
        </authorList>
    </citation>
    <scope>NUCLEOTIDE SEQUENCE [LARGE SCALE GENOMIC DNA]</scope>
    <source>
        <strain evidence="3 4">LaCa</strain>
    </source>
</reference>
<evidence type="ECO:0000256" key="1">
    <source>
        <dbReference type="SAM" id="SignalP"/>
    </source>
</evidence>